<evidence type="ECO:0000313" key="2">
    <source>
        <dbReference type="EMBL" id="PSN73926.1"/>
    </source>
</evidence>
<dbReference type="EMBL" id="KZ678128">
    <property type="protein sequence ID" value="PSN73926.1"/>
    <property type="molecule type" value="Genomic_DNA"/>
</dbReference>
<organism evidence="2 3">
    <name type="scientific">Corynespora cassiicola Philippines</name>
    <dbReference type="NCBI Taxonomy" id="1448308"/>
    <lineage>
        <taxon>Eukaryota</taxon>
        <taxon>Fungi</taxon>
        <taxon>Dikarya</taxon>
        <taxon>Ascomycota</taxon>
        <taxon>Pezizomycotina</taxon>
        <taxon>Dothideomycetes</taxon>
        <taxon>Pleosporomycetidae</taxon>
        <taxon>Pleosporales</taxon>
        <taxon>Corynesporascaceae</taxon>
        <taxon>Corynespora</taxon>
    </lineage>
</organism>
<dbReference type="Proteomes" id="UP000240883">
    <property type="component" value="Unassembled WGS sequence"/>
</dbReference>
<evidence type="ECO:0000256" key="1">
    <source>
        <dbReference type="SAM" id="MobiDB-lite"/>
    </source>
</evidence>
<keyword evidence="3" id="KW-1185">Reference proteome</keyword>
<dbReference type="AlphaFoldDB" id="A0A2T2P8M6"/>
<gene>
    <name evidence="2" type="ORF">BS50DRAFT_566847</name>
</gene>
<feature type="compositionally biased region" description="Basic and acidic residues" evidence="1">
    <location>
        <begin position="87"/>
        <end position="101"/>
    </location>
</feature>
<evidence type="ECO:0000313" key="3">
    <source>
        <dbReference type="Proteomes" id="UP000240883"/>
    </source>
</evidence>
<sequence>MPFTGNHIATASPLARTSRSRAANQLWLICLIPRDKTSSLDPSDLTVEATTPHERKPATPANKKLSPSHYQCTPFPKGPTEPAEAGPKQEHPRGVGTRHSD</sequence>
<feature type="region of interest" description="Disordered" evidence="1">
    <location>
        <begin position="36"/>
        <end position="101"/>
    </location>
</feature>
<proteinExistence type="predicted"/>
<accession>A0A2T2P8M6</accession>
<protein>
    <submittedName>
        <fullName evidence="2">Uncharacterized protein</fullName>
    </submittedName>
</protein>
<reference evidence="2 3" key="1">
    <citation type="journal article" date="2018" name="Front. Microbiol.">
        <title>Genome-Wide Analysis of Corynespora cassiicola Leaf Fall Disease Putative Effectors.</title>
        <authorList>
            <person name="Lopez D."/>
            <person name="Ribeiro S."/>
            <person name="Label P."/>
            <person name="Fumanal B."/>
            <person name="Venisse J.S."/>
            <person name="Kohler A."/>
            <person name="de Oliveira R.R."/>
            <person name="Labutti K."/>
            <person name="Lipzen A."/>
            <person name="Lail K."/>
            <person name="Bauer D."/>
            <person name="Ohm R.A."/>
            <person name="Barry K.W."/>
            <person name="Spatafora J."/>
            <person name="Grigoriev I.V."/>
            <person name="Martin F.M."/>
            <person name="Pujade-Renaud V."/>
        </authorList>
    </citation>
    <scope>NUCLEOTIDE SEQUENCE [LARGE SCALE GENOMIC DNA]</scope>
    <source>
        <strain evidence="2 3">Philippines</strain>
    </source>
</reference>
<name>A0A2T2P8M6_CORCC</name>